<evidence type="ECO:0000313" key="1">
    <source>
        <dbReference type="EMBL" id="TVY24037.1"/>
    </source>
</evidence>
<dbReference type="EMBL" id="QGMH01000149">
    <property type="protein sequence ID" value="TVY24037.1"/>
    <property type="molecule type" value="Genomic_DNA"/>
</dbReference>
<dbReference type="RefSeq" id="XP_031002825.1">
    <property type="nucleotide sequence ID" value="XM_031153365.1"/>
</dbReference>
<comment type="caution">
    <text evidence="1">The sequence shown here is derived from an EMBL/GenBank/DDBJ whole genome shotgun (WGS) entry which is preliminary data.</text>
</comment>
<reference evidence="1 2" key="1">
    <citation type="submission" date="2018-05" db="EMBL/GenBank/DDBJ databases">
        <title>Genome sequencing and assembly of the regulated plant pathogen Lachnellula willkommii and related sister species for the development of diagnostic species identification markers.</title>
        <authorList>
            <person name="Giroux E."/>
            <person name="Bilodeau G."/>
        </authorList>
    </citation>
    <scope>NUCLEOTIDE SEQUENCE [LARGE SCALE GENOMIC DNA]</scope>
    <source>
        <strain evidence="1 2">CBS 185.66</strain>
    </source>
</reference>
<evidence type="ECO:0000313" key="2">
    <source>
        <dbReference type="Proteomes" id="UP000431533"/>
    </source>
</evidence>
<dbReference type="Proteomes" id="UP000431533">
    <property type="component" value="Unassembled WGS sequence"/>
</dbReference>
<name>A0A8H8TXL6_9HELO</name>
<feature type="non-terminal residue" evidence="1">
    <location>
        <position position="1"/>
    </location>
</feature>
<dbReference type="GeneID" id="41988643"/>
<organism evidence="1 2">
    <name type="scientific">Lachnellula hyalina</name>
    <dbReference type="NCBI Taxonomy" id="1316788"/>
    <lineage>
        <taxon>Eukaryota</taxon>
        <taxon>Fungi</taxon>
        <taxon>Dikarya</taxon>
        <taxon>Ascomycota</taxon>
        <taxon>Pezizomycotina</taxon>
        <taxon>Leotiomycetes</taxon>
        <taxon>Helotiales</taxon>
        <taxon>Lachnaceae</taxon>
        <taxon>Lachnellula</taxon>
    </lineage>
</organism>
<proteinExistence type="predicted"/>
<dbReference type="Gene3D" id="3.40.50.1820">
    <property type="entry name" value="alpha/beta hydrolase"/>
    <property type="match status" value="1"/>
</dbReference>
<accession>A0A8H8TXL6</accession>
<dbReference type="InterPro" id="IPR029058">
    <property type="entry name" value="AB_hydrolase_fold"/>
</dbReference>
<keyword evidence="2" id="KW-1185">Reference proteome</keyword>
<sequence>RAQFNFTSGALKDYIVIVVAMLGNRGSSSPSNNADFPANYSLRYQAYYWAVMHGAGPFHFLKHSVVICGSAKNSGLNHAFLEGPTSALITSHDYDLGRYKSNCVKPVEGLRAFGRACAAWVPSADEFKQELWRESGAESLHQWLHPPMGKDSNEEWDPEDLLVMARRR</sequence>
<dbReference type="AlphaFoldDB" id="A0A8H8TXL6"/>
<gene>
    <name evidence="1" type="ORF">LHYA1_G008445</name>
</gene>
<dbReference type="InterPro" id="IPR008220">
    <property type="entry name" value="HAT_MetX-like"/>
</dbReference>
<dbReference type="SUPFAM" id="SSF53474">
    <property type="entry name" value="alpha/beta-Hydrolases"/>
    <property type="match status" value="1"/>
</dbReference>
<dbReference type="PANTHER" id="PTHR32268">
    <property type="entry name" value="HOMOSERINE O-ACETYLTRANSFERASE"/>
    <property type="match status" value="1"/>
</dbReference>
<dbReference type="OrthoDB" id="9972683at2759"/>
<dbReference type="PANTHER" id="PTHR32268:SF15">
    <property type="entry name" value="HOMOSERINE ACETYLTRANSFERASE FAMILY PROTEIN (AFU_ORTHOLOGUE AFUA_1G15350)"/>
    <property type="match status" value="1"/>
</dbReference>
<dbReference type="GO" id="GO:0016747">
    <property type="term" value="F:acyltransferase activity, transferring groups other than amino-acyl groups"/>
    <property type="evidence" value="ECO:0007669"/>
    <property type="project" value="InterPro"/>
</dbReference>
<protein>
    <submittedName>
        <fullName evidence="1">Uncharacterized protein</fullName>
    </submittedName>
</protein>